<dbReference type="InterPro" id="IPR036291">
    <property type="entry name" value="NAD(P)-bd_dom_sf"/>
</dbReference>
<protein>
    <submittedName>
        <fullName evidence="3">Short chain dehydrogenase retinoldehydrogenase-like protein</fullName>
    </submittedName>
</protein>
<dbReference type="Pfam" id="PF00106">
    <property type="entry name" value="adh_short"/>
    <property type="match status" value="1"/>
</dbReference>
<keyword evidence="2" id="KW-0812">Transmembrane</keyword>
<feature type="transmembrane region" description="Helical" evidence="2">
    <location>
        <begin position="38"/>
        <end position="58"/>
    </location>
</feature>
<sequence>MKLVYAIFYEPESISAIFLLANLTSVALFSLISGAWPLSFVSTTVYAILVYLITRRLAIGHQYISNKNLTGKTVIVTGAATGIGRAAALDFAKSGARVIIGVRGQERAERIAQDLMHESNNGTVVGYDLDLSSLANIKAFADKVDRVDILVNNAGTIVSSYTVTTDGIEAQFGTNYVGHFYLTKLLLPHLMQSRVVNVSSFGHYFVPSNGIDFTFATLKNSYSRVHAYGISKLAQIWHASELTRRYGIKAYSLHPGGVSDTHIHQRNRLLDRILFQCGMVISKTVQQGCMTTLFCALSDDARPGHYHSNCCVREPSNLACDQRRAKECWEKTEELIAARVQV</sequence>
<keyword evidence="2" id="KW-1133">Transmembrane helix</keyword>
<dbReference type="PRINTS" id="PR00081">
    <property type="entry name" value="GDHRDH"/>
</dbReference>
<dbReference type="Gene3D" id="3.40.50.720">
    <property type="entry name" value="NAD(P)-binding Rossmann-like Domain"/>
    <property type="match status" value="1"/>
</dbReference>
<dbReference type="SUPFAM" id="SSF51735">
    <property type="entry name" value="NAD(P)-binding Rossmann-fold domains"/>
    <property type="match status" value="1"/>
</dbReference>
<name>G3KGX4_PHIRO</name>
<evidence type="ECO:0000313" key="3">
    <source>
        <dbReference type="EMBL" id="AEN94431.1"/>
    </source>
</evidence>
<proteinExistence type="predicted"/>
<keyword evidence="2" id="KW-0472">Membrane</keyword>
<feature type="transmembrane region" description="Helical" evidence="2">
    <location>
        <begin position="12"/>
        <end position="32"/>
    </location>
</feature>
<dbReference type="PANTHER" id="PTHR43157">
    <property type="entry name" value="PHOSPHATIDYLINOSITOL-GLYCAN BIOSYNTHESIS CLASS F PROTEIN-RELATED"/>
    <property type="match status" value="1"/>
</dbReference>
<dbReference type="AlphaFoldDB" id="G3KGX4"/>
<evidence type="ECO:0000256" key="1">
    <source>
        <dbReference type="ARBA" id="ARBA00023002"/>
    </source>
</evidence>
<dbReference type="GO" id="GO:0016491">
    <property type="term" value="F:oxidoreductase activity"/>
    <property type="evidence" value="ECO:0007669"/>
    <property type="project" value="UniProtKB-KW"/>
</dbReference>
<dbReference type="PANTHER" id="PTHR43157:SF73">
    <property type="entry name" value="WW DOMAIN-CONTAINING OXIDOREDUCTASE-LIKE PROTEIN"/>
    <property type="match status" value="1"/>
</dbReference>
<reference evidence="3" key="1">
    <citation type="journal article" date="2011" name="Proc. Natl. Acad. Sci. U.S.A.">
        <title>A widespread class of reverse transcriptase-related cellular genes.</title>
        <authorList>
            <person name="Gladyshev E.A."/>
            <person name="Arkhipova I.R."/>
        </authorList>
    </citation>
    <scope>NUCLEOTIDE SEQUENCE</scope>
</reference>
<accession>G3KGX4</accession>
<dbReference type="InterPro" id="IPR002347">
    <property type="entry name" value="SDR_fam"/>
</dbReference>
<organism evidence="3">
    <name type="scientific">Philodina roseola</name>
    <name type="common">Rotifer</name>
    <dbReference type="NCBI Taxonomy" id="96448"/>
    <lineage>
        <taxon>Eukaryota</taxon>
        <taxon>Metazoa</taxon>
        <taxon>Spiralia</taxon>
        <taxon>Gnathifera</taxon>
        <taxon>Rotifera</taxon>
        <taxon>Eurotatoria</taxon>
        <taxon>Bdelloidea</taxon>
        <taxon>Philodinida</taxon>
        <taxon>Philodinidae</taxon>
        <taxon>Philodina</taxon>
    </lineage>
</organism>
<dbReference type="EMBL" id="JN235989">
    <property type="protein sequence ID" value="AEN94431.1"/>
    <property type="molecule type" value="Genomic_DNA"/>
</dbReference>
<evidence type="ECO:0000256" key="2">
    <source>
        <dbReference type="SAM" id="Phobius"/>
    </source>
</evidence>
<keyword evidence="1" id="KW-0560">Oxidoreductase</keyword>